<evidence type="ECO:0000256" key="6">
    <source>
        <dbReference type="SAM" id="MobiDB-lite"/>
    </source>
</evidence>
<keyword evidence="10" id="KW-1185">Reference proteome</keyword>
<proteinExistence type="predicted"/>
<dbReference type="OrthoDB" id="10041737at2759"/>
<keyword evidence="4" id="KW-0325">Glycoprotein</keyword>
<organism evidence="9 10">
    <name type="scientific">Branchiostoma lanceolatum</name>
    <name type="common">Common lancelet</name>
    <name type="synonym">Amphioxus lanceolatum</name>
    <dbReference type="NCBI Taxonomy" id="7740"/>
    <lineage>
        <taxon>Eukaryota</taxon>
        <taxon>Metazoa</taxon>
        <taxon>Chordata</taxon>
        <taxon>Cephalochordata</taxon>
        <taxon>Leptocardii</taxon>
        <taxon>Amphioxiformes</taxon>
        <taxon>Branchiostomatidae</taxon>
        <taxon>Branchiostoma</taxon>
    </lineage>
</organism>
<reference evidence="9" key="1">
    <citation type="submission" date="2022-01" db="EMBL/GenBank/DDBJ databases">
        <authorList>
            <person name="Braso-Vives M."/>
        </authorList>
    </citation>
    <scope>NUCLEOTIDE SEQUENCE</scope>
</reference>
<sequence length="604" mass="63958">MRRNSARTYLWGNSPVSSILLTIVVLWNHFLSTGLANVAQEAGQDATLSCDYSFSGVRYTLEWFRGSQRLLNFFSDDASPTYDSTDLSGRLSLESGRNLAISTLQRTDDGTYYCHVSEVGGNPADQGSNQNLTVTVPPVIGLSPQSPVSAKKGDNITLACTVTDSKPGATISFSGPATNGTATSGTIVVTEAKLSDGGNYTCTANNTYHVTVAMLELAMSGGTSADASVLTIAALAICQLVWPSAAQIYQEVGQGVTLTCDYTFSGNRYTIEWHRGDERLLNFFSQDDNPVFDSTDLSGRLRLQDGKNLVVSNLRRTDDGRFYCKVTEIGGNPAADGSDQNLVVTVSPTITLSPSEQSTAATGSDVTLTCTVDSKPDANITWTGPNGDLGTGNSVMLNNVQPANDTGTYTCTATNSFSTRKSASGSVVLTVQDMTTAMSTPARQSESTVDSNRLASTGGLSTGAQAGLGVGIALACIIGAGVLAYFFVVRKKRAGREKDDGVESGDDAVTYHSPGHPGAPENLSRPPPNEPEVMYAELDLKNAPAGSRRPYVATPDDSPTEYAQIRPDKPPRSSVPHTLAPDDKTEYASISKPKPSRRLDLQAV</sequence>
<gene>
    <name evidence="9" type="primary">IGSF9B</name>
    <name evidence="9" type="ORF">BLAG_LOCUS11823</name>
</gene>
<evidence type="ECO:0000256" key="1">
    <source>
        <dbReference type="ARBA" id="ARBA00004479"/>
    </source>
</evidence>
<dbReference type="SUPFAM" id="SSF48726">
    <property type="entry name" value="Immunoglobulin"/>
    <property type="match status" value="4"/>
</dbReference>
<dbReference type="GO" id="GO:0005911">
    <property type="term" value="C:cell-cell junction"/>
    <property type="evidence" value="ECO:0007669"/>
    <property type="project" value="TreeGrafter"/>
</dbReference>
<dbReference type="CDD" id="cd00096">
    <property type="entry name" value="Ig"/>
    <property type="match status" value="1"/>
</dbReference>
<dbReference type="SMART" id="SM00406">
    <property type="entry name" value="IGv"/>
    <property type="match status" value="2"/>
</dbReference>
<keyword evidence="7" id="KW-0812">Transmembrane</keyword>
<feature type="region of interest" description="Disordered" evidence="6">
    <location>
        <begin position="543"/>
        <end position="604"/>
    </location>
</feature>
<dbReference type="Pfam" id="PF07686">
    <property type="entry name" value="V-set"/>
    <property type="match status" value="2"/>
</dbReference>
<dbReference type="InterPro" id="IPR013783">
    <property type="entry name" value="Ig-like_fold"/>
</dbReference>
<dbReference type="PROSITE" id="PS50835">
    <property type="entry name" value="IG_LIKE"/>
    <property type="match status" value="4"/>
</dbReference>
<dbReference type="EMBL" id="OV696704">
    <property type="protein sequence ID" value="CAH1251412.1"/>
    <property type="molecule type" value="Genomic_DNA"/>
</dbReference>
<dbReference type="GO" id="GO:0005886">
    <property type="term" value="C:plasma membrane"/>
    <property type="evidence" value="ECO:0007669"/>
    <property type="project" value="TreeGrafter"/>
</dbReference>
<dbReference type="Gene3D" id="2.60.40.10">
    <property type="entry name" value="Immunoglobulins"/>
    <property type="match status" value="4"/>
</dbReference>
<evidence type="ECO:0000256" key="7">
    <source>
        <dbReference type="SAM" id="Phobius"/>
    </source>
</evidence>
<dbReference type="SMART" id="SM00408">
    <property type="entry name" value="IGc2"/>
    <property type="match status" value="4"/>
</dbReference>
<feature type="domain" description="Ig-like" evidence="8">
    <location>
        <begin position="15"/>
        <end position="135"/>
    </location>
</feature>
<dbReference type="InterPro" id="IPR036179">
    <property type="entry name" value="Ig-like_dom_sf"/>
</dbReference>
<dbReference type="InterPro" id="IPR007110">
    <property type="entry name" value="Ig-like_dom"/>
</dbReference>
<evidence type="ECO:0000256" key="5">
    <source>
        <dbReference type="ARBA" id="ARBA00023319"/>
    </source>
</evidence>
<name>A0A8K0EHP9_BRALA</name>
<evidence type="ECO:0000313" key="10">
    <source>
        <dbReference type="Proteomes" id="UP000838412"/>
    </source>
</evidence>
<keyword evidence="7" id="KW-1133">Transmembrane helix</keyword>
<feature type="domain" description="Ig-like" evidence="8">
    <location>
        <begin position="243"/>
        <end position="345"/>
    </location>
</feature>
<protein>
    <submittedName>
        <fullName evidence="9">IGSF9B protein</fullName>
    </submittedName>
</protein>
<dbReference type="GO" id="GO:0050839">
    <property type="term" value="F:cell adhesion molecule binding"/>
    <property type="evidence" value="ECO:0007669"/>
    <property type="project" value="TreeGrafter"/>
</dbReference>
<dbReference type="GO" id="GO:0098609">
    <property type="term" value="P:cell-cell adhesion"/>
    <property type="evidence" value="ECO:0007669"/>
    <property type="project" value="TreeGrafter"/>
</dbReference>
<dbReference type="InterPro" id="IPR051275">
    <property type="entry name" value="Cell_adhesion_signaling"/>
</dbReference>
<feature type="region of interest" description="Disordered" evidence="6">
    <location>
        <begin position="495"/>
        <end position="531"/>
    </location>
</feature>
<feature type="transmembrane region" description="Helical" evidence="7">
    <location>
        <begin position="466"/>
        <end position="488"/>
    </location>
</feature>
<evidence type="ECO:0000256" key="2">
    <source>
        <dbReference type="ARBA" id="ARBA00023136"/>
    </source>
</evidence>
<dbReference type="AlphaFoldDB" id="A0A8K0EHP9"/>
<feature type="domain" description="Ig-like" evidence="8">
    <location>
        <begin position="138"/>
        <end position="213"/>
    </location>
</feature>
<dbReference type="InterPro" id="IPR003599">
    <property type="entry name" value="Ig_sub"/>
</dbReference>
<dbReference type="Proteomes" id="UP000838412">
    <property type="component" value="Chromosome 19"/>
</dbReference>
<dbReference type="InterPro" id="IPR003598">
    <property type="entry name" value="Ig_sub2"/>
</dbReference>
<comment type="subcellular location">
    <subcellularLocation>
        <location evidence="1">Membrane</location>
        <topology evidence="1">Single-pass type I membrane protein</topology>
    </subcellularLocation>
</comment>
<dbReference type="Pfam" id="PF13927">
    <property type="entry name" value="Ig_3"/>
    <property type="match status" value="2"/>
</dbReference>
<evidence type="ECO:0000256" key="3">
    <source>
        <dbReference type="ARBA" id="ARBA00023157"/>
    </source>
</evidence>
<keyword evidence="2 7" id="KW-0472">Membrane</keyword>
<evidence type="ECO:0000259" key="8">
    <source>
        <dbReference type="PROSITE" id="PS50835"/>
    </source>
</evidence>
<dbReference type="PANTHER" id="PTHR11640:SF164">
    <property type="entry name" value="MAM DOMAIN-CONTAINING GLYCOSYLPHOSPHATIDYLINOSITOL ANCHOR PROTEIN 1"/>
    <property type="match status" value="1"/>
</dbReference>
<dbReference type="SMART" id="SM00409">
    <property type="entry name" value="IG"/>
    <property type="match status" value="4"/>
</dbReference>
<evidence type="ECO:0000313" key="9">
    <source>
        <dbReference type="EMBL" id="CAH1251412.1"/>
    </source>
</evidence>
<dbReference type="InterPro" id="IPR013106">
    <property type="entry name" value="Ig_V-set"/>
</dbReference>
<dbReference type="PANTHER" id="PTHR11640">
    <property type="entry name" value="NEPHRIN"/>
    <property type="match status" value="1"/>
</dbReference>
<keyword evidence="3" id="KW-1015">Disulfide bond</keyword>
<feature type="domain" description="Ig-like" evidence="8">
    <location>
        <begin position="348"/>
        <end position="424"/>
    </location>
</feature>
<keyword evidence="5" id="KW-0393">Immunoglobulin domain</keyword>
<accession>A0A8K0EHP9</accession>
<evidence type="ECO:0000256" key="4">
    <source>
        <dbReference type="ARBA" id="ARBA00023180"/>
    </source>
</evidence>